<name>A0A699XQY0_TANCI</name>
<evidence type="ECO:0000313" key="1">
    <source>
        <dbReference type="EMBL" id="GFD62462.1"/>
    </source>
</evidence>
<protein>
    <submittedName>
        <fullName evidence="1">Uncharacterized protein</fullName>
    </submittedName>
</protein>
<comment type="caution">
    <text evidence="1">The sequence shown here is derived from an EMBL/GenBank/DDBJ whole genome shotgun (WGS) entry which is preliminary data.</text>
</comment>
<reference evidence="1" key="1">
    <citation type="journal article" date="2019" name="Sci. Rep.">
        <title>Draft genome of Tanacetum cinerariifolium, the natural source of mosquito coil.</title>
        <authorList>
            <person name="Yamashiro T."/>
            <person name="Shiraishi A."/>
            <person name="Satake H."/>
            <person name="Nakayama K."/>
        </authorList>
    </citation>
    <scope>NUCLEOTIDE SEQUENCE</scope>
</reference>
<organism evidence="1">
    <name type="scientific">Tanacetum cinerariifolium</name>
    <name type="common">Dalmatian daisy</name>
    <name type="synonym">Chrysanthemum cinerariifolium</name>
    <dbReference type="NCBI Taxonomy" id="118510"/>
    <lineage>
        <taxon>Eukaryota</taxon>
        <taxon>Viridiplantae</taxon>
        <taxon>Streptophyta</taxon>
        <taxon>Embryophyta</taxon>
        <taxon>Tracheophyta</taxon>
        <taxon>Spermatophyta</taxon>
        <taxon>Magnoliopsida</taxon>
        <taxon>eudicotyledons</taxon>
        <taxon>Gunneridae</taxon>
        <taxon>Pentapetalae</taxon>
        <taxon>asterids</taxon>
        <taxon>campanulids</taxon>
        <taxon>Asterales</taxon>
        <taxon>Asteraceae</taxon>
        <taxon>Asteroideae</taxon>
        <taxon>Anthemideae</taxon>
        <taxon>Anthemidinae</taxon>
        <taxon>Tanacetum</taxon>
    </lineage>
</organism>
<gene>
    <name evidence="1" type="ORF">Tci_934431</name>
</gene>
<feature type="non-terminal residue" evidence="1">
    <location>
        <position position="1"/>
    </location>
</feature>
<dbReference type="EMBL" id="BKCJ011928544">
    <property type="protein sequence ID" value="GFD62462.1"/>
    <property type="molecule type" value="Genomic_DNA"/>
</dbReference>
<accession>A0A699XQY0</accession>
<proteinExistence type="predicted"/>
<sequence>ISLEAEAAMVASPTGVLDLVVHSDQ</sequence>
<dbReference type="AlphaFoldDB" id="A0A699XQY0"/>